<dbReference type="UniPathway" id="UPA00053">
    <property type="reaction ID" value="UER00086"/>
</dbReference>
<evidence type="ECO:0000256" key="4">
    <source>
        <dbReference type="ARBA" id="ARBA00011193"/>
    </source>
</evidence>
<feature type="binding site" evidence="7">
    <location>
        <position position="87"/>
    </location>
    <ligand>
        <name>substrate</name>
    </ligand>
</feature>
<feature type="site" description="Transition state stabilizer" evidence="7">
    <location>
        <position position="18"/>
    </location>
</feature>
<dbReference type="PROSITE" id="PS01029">
    <property type="entry name" value="DEHYDROQUINASE_II"/>
    <property type="match status" value="1"/>
</dbReference>
<evidence type="ECO:0000256" key="7">
    <source>
        <dbReference type="HAMAP-Rule" id="MF_00169"/>
    </source>
</evidence>
<feature type="binding site" evidence="7">
    <location>
        <position position="80"/>
    </location>
    <ligand>
        <name>substrate</name>
    </ligand>
</feature>
<evidence type="ECO:0000256" key="3">
    <source>
        <dbReference type="ARBA" id="ARBA00011037"/>
    </source>
</evidence>
<evidence type="ECO:0000313" key="9">
    <source>
        <dbReference type="Proteomes" id="UP000186777"/>
    </source>
</evidence>
<dbReference type="GO" id="GO:0009073">
    <property type="term" value="P:aromatic amino acid family biosynthetic process"/>
    <property type="evidence" value="ECO:0007669"/>
    <property type="project" value="UniProtKB-KW"/>
</dbReference>
<dbReference type="RefSeq" id="WP_009144674.1">
    <property type="nucleotide sequence ID" value="NZ_CABKPS010000009.1"/>
</dbReference>
<feature type="active site" description="Proton donor" evidence="7">
    <location>
        <position position="100"/>
    </location>
</feature>
<dbReference type="GO" id="GO:0019631">
    <property type="term" value="P:quinate catabolic process"/>
    <property type="evidence" value="ECO:0007669"/>
    <property type="project" value="TreeGrafter"/>
</dbReference>
<dbReference type="NCBIfam" id="NF003805">
    <property type="entry name" value="PRK05395.1-2"/>
    <property type="match status" value="1"/>
</dbReference>
<comment type="subunit">
    <text evidence="4 7">Homododecamer.</text>
</comment>
<gene>
    <name evidence="7" type="primary">aroQ</name>
    <name evidence="8" type="ORF">BHW43_02240</name>
</gene>
<dbReference type="CDD" id="cd00466">
    <property type="entry name" value="DHQase_II"/>
    <property type="match status" value="1"/>
</dbReference>
<dbReference type="GO" id="GO:0003855">
    <property type="term" value="F:3-dehydroquinate dehydratase activity"/>
    <property type="evidence" value="ECO:0007669"/>
    <property type="project" value="UniProtKB-UniRule"/>
</dbReference>
<name>A0A1Q6R9Y6_9FIRM</name>
<dbReference type="InterPro" id="IPR036441">
    <property type="entry name" value="DHquinase_II_sf"/>
</dbReference>
<proteinExistence type="inferred from homology"/>
<dbReference type="GO" id="GO:0008652">
    <property type="term" value="P:amino acid biosynthetic process"/>
    <property type="evidence" value="ECO:0007669"/>
    <property type="project" value="UniProtKB-KW"/>
</dbReference>
<dbReference type="PANTHER" id="PTHR21272:SF3">
    <property type="entry name" value="CATABOLIC 3-DEHYDROQUINASE"/>
    <property type="match status" value="1"/>
</dbReference>
<dbReference type="Pfam" id="PF01220">
    <property type="entry name" value="DHquinase_II"/>
    <property type="match status" value="1"/>
</dbReference>
<dbReference type="Proteomes" id="UP000186777">
    <property type="component" value="Unassembled WGS sequence"/>
</dbReference>
<feature type="binding site" evidence="7">
    <location>
        <position position="74"/>
    </location>
    <ligand>
        <name>substrate</name>
    </ligand>
</feature>
<feature type="binding site" evidence="7">
    <location>
        <begin position="101"/>
        <end position="102"/>
    </location>
    <ligand>
        <name>substrate</name>
    </ligand>
</feature>
<evidence type="ECO:0000256" key="2">
    <source>
        <dbReference type="ARBA" id="ARBA00004902"/>
    </source>
</evidence>
<dbReference type="PANTHER" id="PTHR21272">
    <property type="entry name" value="CATABOLIC 3-DEHYDROQUINASE"/>
    <property type="match status" value="1"/>
</dbReference>
<keyword evidence="7" id="KW-0028">Amino-acid biosynthesis</keyword>
<dbReference type="AlphaFoldDB" id="A0A1Q6R9Y6"/>
<sequence>MRKILVLNGPNINMLGIREKNIYGRDDYDSLCAYIRSAADRLGVEVELLQSNYEGDIVTAIQNAYGHFDGIVINPAAFTHYSVAILDALKAVNIPAIEVHISNIHQREEFRHHSVTVAGCVGQICGLGFAGYALAMEALSVYEAK</sequence>
<protein>
    <recommendedName>
        <fullName evidence="5 7">3-dehydroquinate dehydratase</fullName>
        <shortName evidence="7">3-dehydroquinase</shortName>
        <ecNumber evidence="5 7">4.2.1.10</ecNumber>
    </recommendedName>
    <alternativeName>
        <fullName evidence="7">Type II DHQase</fullName>
    </alternativeName>
</protein>
<dbReference type="NCBIfam" id="TIGR01088">
    <property type="entry name" value="aroQ"/>
    <property type="match status" value="1"/>
</dbReference>
<organism evidence="8 9">
    <name type="scientific">Phascolarctobacterium succinatutens</name>
    <dbReference type="NCBI Taxonomy" id="626940"/>
    <lineage>
        <taxon>Bacteria</taxon>
        <taxon>Bacillati</taxon>
        <taxon>Bacillota</taxon>
        <taxon>Negativicutes</taxon>
        <taxon>Acidaminococcales</taxon>
        <taxon>Acidaminococcaceae</taxon>
        <taxon>Phascolarctobacterium</taxon>
    </lineage>
</organism>
<dbReference type="HAMAP" id="MF_00169">
    <property type="entry name" value="AroQ"/>
    <property type="match status" value="1"/>
</dbReference>
<feature type="binding site" evidence="7">
    <location>
        <position position="111"/>
    </location>
    <ligand>
        <name>substrate</name>
    </ligand>
</feature>
<comment type="function">
    <text evidence="7">Catalyzes a trans-dehydration via an enolate intermediate.</text>
</comment>
<dbReference type="EC" id="4.2.1.10" evidence="5 7"/>
<dbReference type="GeneID" id="78523728"/>
<comment type="pathway">
    <text evidence="2 7">Metabolic intermediate biosynthesis; chorismate biosynthesis; chorismate from D-erythrose 4-phosphate and phosphoenolpyruvate: step 3/7.</text>
</comment>
<comment type="caution">
    <text evidence="8">The sequence shown here is derived from an EMBL/GenBank/DDBJ whole genome shotgun (WGS) entry which is preliminary data.</text>
</comment>
<comment type="catalytic activity">
    <reaction evidence="1 7">
        <text>3-dehydroquinate = 3-dehydroshikimate + H2O</text>
        <dbReference type="Rhea" id="RHEA:21096"/>
        <dbReference type="ChEBI" id="CHEBI:15377"/>
        <dbReference type="ChEBI" id="CHEBI:16630"/>
        <dbReference type="ChEBI" id="CHEBI:32364"/>
        <dbReference type="EC" id="4.2.1.10"/>
    </reaction>
</comment>
<dbReference type="PIRSF" id="PIRSF001399">
    <property type="entry name" value="DHquinase_II"/>
    <property type="match status" value="1"/>
</dbReference>
<comment type="similarity">
    <text evidence="3 7">Belongs to the type-II 3-dehydroquinase family.</text>
</comment>
<reference evidence="8 9" key="1">
    <citation type="journal article" date="2016" name="Nat. Biotechnol.">
        <title>Measurement of bacterial replication rates in microbial communities.</title>
        <authorList>
            <person name="Brown C.T."/>
            <person name="Olm M.R."/>
            <person name="Thomas B.C."/>
            <person name="Banfield J.F."/>
        </authorList>
    </citation>
    <scope>NUCLEOTIDE SEQUENCE [LARGE SCALE GENOMIC DNA]</scope>
    <source>
        <strain evidence="8">46_33</strain>
    </source>
</reference>
<keyword evidence="7" id="KW-0057">Aromatic amino acid biosynthesis</keyword>
<keyword evidence="6 7" id="KW-0456">Lyase</keyword>
<dbReference type="GO" id="GO:0009423">
    <property type="term" value="P:chorismate biosynthetic process"/>
    <property type="evidence" value="ECO:0007669"/>
    <property type="project" value="UniProtKB-UniRule"/>
</dbReference>
<evidence type="ECO:0000256" key="6">
    <source>
        <dbReference type="ARBA" id="ARBA00023239"/>
    </source>
</evidence>
<evidence type="ECO:0000256" key="5">
    <source>
        <dbReference type="ARBA" id="ARBA00012060"/>
    </source>
</evidence>
<accession>A0A1Q6R9Y6</accession>
<evidence type="ECO:0000256" key="1">
    <source>
        <dbReference type="ARBA" id="ARBA00001864"/>
    </source>
</evidence>
<dbReference type="InterPro" id="IPR001874">
    <property type="entry name" value="DHquinase_II"/>
</dbReference>
<dbReference type="NCBIfam" id="NF003806">
    <property type="entry name" value="PRK05395.1-3"/>
    <property type="match status" value="1"/>
</dbReference>
<dbReference type="InterPro" id="IPR018509">
    <property type="entry name" value="DHquinase_II_CS"/>
</dbReference>
<dbReference type="EMBL" id="MNTG01000002">
    <property type="protein sequence ID" value="OLA39165.1"/>
    <property type="molecule type" value="Genomic_DNA"/>
</dbReference>
<dbReference type="Gene3D" id="3.40.50.9100">
    <property type="entry name" value="Dehydroquinase, class II"/>
    <property type="match status" value="1"/>
</dbReference>
<feature type="active site" description="Proton acceptor" evidence="7">
    <location>
        <position position="23"/>
    </location>
</feature>
<dbReference type="NCBIfam" id="NF003807">
    <property type="entry name" value="PRK05395.1-4"/>
    <property type="match status" value="1"/>
</dbReference>
<evidence type="ECO:0000313" key="8">
    <source>
        <dbReference type="EMBL" id="OLA39165.1"/>
    </source>
</evidence>
<dbReference type="SUPFAM" id="SSF52304">
    <property type="entry name" value="Type II 3-dehydroquinate dehydratase"/>
    <property type="match status" value="1"/>
</dbReference>
<dbReference type="STRING" id="626940.BHW43_02240"/>